<keyword evidence="1" id="KW-0472">Membrane</keyword>
<evidence type="ECO:0008006" key="4">
    <source>
        <dbReference type="Google" id="ProtNLM"/>
    </source>
</evidence>
<gene>
    <name evidence="2" type="ORF">ACFONJ_13615</name>
</gene>
<feature type="transmembrane region" description="Helical" evidence="1">
    <location>
        <begin position="36"/>
        <end position="54"/>
    </location>
</feature>
<protein>
    <recommendedName>
        <fullName evidence="4">O-antigen polymerase</fullName>
    </recommendedName>
</protein>
<accession>A0ABV7XYT0</accession>
<proteinExistence type="predicted"/>
<sequence length="158" mass="17852">MQKTMNYVTLTYLLNLFIYSVYFFSKEGSEVDFSKVEYMLSGTLALFLIGAGYLNAKKRMTYRSVLWVFFVNILLFSLSGVFDQFGNNFNLFATGSGDSFLFTLVLIVYNGYLFPLIAELEKSGFSLVLPVLLSFVLPSLGYIIGMKLHPNKKASAEM</sequence>
<dbReference type="RefSeq" id="WP_290297948.1">
    <property type="nucleotide sequence ID" value="NZ_JAUFQR010000001.1"/>
</dbReference>
<feature type="transmembrane region" description="Helical" evidence="1">
    <location>
        <begin position="66"/>
        <end position="85"/>
    </location>
</feature>
<evidence type="ECO:0000313" key="3">
    <source>
        <dbReference type="Proteomes" id="UP001595735"/>
    </source>
</evidence>
<feature type="transmembrane region" description="Helical" evidence="1">
    <location>
        <begin position="7"/>
        <end position="24"/>
    </location>
</feature>
<evidence type="ECO:0000313" key="2">
    <source>
        <dbReference type="EMBL" id="MFC3757013.1"/>
    </source>
</evidence>
<keyword evidence="3" id="KW-1185">Reference proteome</keyword>
<dbReference type="EMBL" id="JBHRYO010000002">
    <property type="protein sequence ID" value="MFC3757013.1"/>
    <property type="molecule type" value="Genomic_DNA"/>
</dbReference>
<evidence type="ECO:0000256" key="1">
    <source>
        <dbReference type="SAM" id="Phobius"/>
    </source>
</evidence>
<name>A0ABV7XYT0_9FLAO</name>
<dbReference type="Proteomes" id="UP001595735">
    <property type="component" value="Unassembled WGS sequence"/>
</dbReference>
<feature type="transmembrane region" description="Helical" evidence="1">
    <location>
        <begin position="124"/>
        <end position="144"/>
    </location>
</feature>
<keyword evidence="1" id="KW-0812">Transmembrane</keyword>
<reference evidence="3" key="1">
    <citation type="journal article" date="2019" name="Int. J. Syst. Evol. Microbiol.">
        <title>The Global Catalogue of Microorganisms (GCM) 10K type strain sequencing project: providing services to taxonomists for standard genome sequencing and annotation.</title>
        <authorList>
            <consortium name="The Broad Institute Genomics Platform"/>
            <consortium name="The Broad Institute Genome Sequencing Center for Infectious Disease"/>
            <person name="Wu L."/>
            <person name="Ma J."/>
        </authorList>
    </citation>
    <scope>NUCLEOTIDE SEQUENCE [LARGE SCALE GENOMIC DNA]</scope>
    <source>
        <strain evidence="3">CECT 7798</strain>
    </source>
</reference>
<keyword evidence="1" id="KW-1133">Transmembrane helix</keyword>
<organism evidence="2 3">
    <name type="scientific">Chryseobacterium tructae</name>
    <dbReference type="NCBI Taxonomy" id="1037380"/>
    <lineage>
        <taxon>Bacteria</taxon>
        <taxon>Pseudomonadati</taxon>
        <taxon>Bacteroidota</taxon>
        <taxon>Flavobacteriia</taxon>
        <taxon>Flavobacteriales</taxon>
        <taxon>Weeksellaceae</taxon>
        <taxon>Chryseobacterium group</taxon>
        <taxon>Chryseobacterium</taxon>
    </lineage>
</organism>
<comment type="caution">
    <text evidence="2">The sequence shown here is derived from an EMBL/GenBank/DDBJ whole genome shotgun (WGS) entry which is preliminary data.</text>
</comment>
<feature type="transmembrane region" description="Helical" evidence="1">
    <location>
        <begin position="91"/>
        <end position="112"/>
    </location>
</feature>